<name>A0ABN9UDU9_9DINO</name>
<dbReference type="EMBL" id="CAUYUJ010015708">
    <property type="protein sequence ID" value="CAK0857202.1"/>
    <property type="molecule type" value="Genomic_DNA"/>
</dbReference>
<proteinExistence type="predicted"/>
<protein>
    <submittedName>
        <fullName evidence="2">Uncharacterized protein</fullName>
    </submittedName>
</protein>
<evidence type="ECO:0000256" key="1">
    <source>
        <dbReference type="SAM" id="MobiDB-lite"/>
    </source>
</evidence>
<comment type="caution">
    <text evidence="2">The sequence shown here is derived from an EMBL/GenBank/DDBJ whole genome shotgun (WGS) entry which is preliminary data.</text>
</comment>
<gene>
    <name evidence="2" type="ORF">PCOR1329_LOCUS47377</name>
</gene>
<dbReference type="Proteomes" id="UP001189429">
    <property type="component" value="Unassembled WGS sequence"/>
</dbReference>
<feature type="non-terminal residue" evidence="2">
    <location>
        <position position="240"/>
    </location>
</feature>
<accession>A0ABN9UDU9</accession>
<sequence>MLRYTVMAVRWQGYRAHYSPDVQLNGYLYSTLLTAYTLLPSYVLNGQEFYVSETVLDQCRSLQSIFRETCQELRRQFESLQPCSLVQIRNDVRRSLAYFDRSWVRFEMPALEEIEAIHRQACRPLIEAIEAERTLLECEGKALSAPAGGREKPAAAAGTQRLRLDVARGRLMEKVCVLNRLANIEGKGRGDMCAACVAEAERIVARSGRPRGQPRRGARRGDARTHEGLAPGAVSGAASP</sequence>
<feature type="region of interest" description="Disordered" evidence="1">
    <location>
        <begin position="205"/>
        <end position="240"/>
    </location>
</feature>
<reference evidence="2" key="1">
    <citation type="submission" date="2023-10" db="EMBL/GenBank/DDBJ databases">
        <authorList>
            <person name="Chen Y."/>
            <person name="Shah S."/>
            <person name="Dougan E. K."/>
            <person name="Thang M."/>
            <person name="Chan C."/>
        </authorList>
    </citation>
    <scope>NUCLEOTIDE SEQUENCE [LARGE SCALE GENOMIC DNA]</scope>
</reference>
<organism evidence="2 3">
    <name type="scientific">Prorocentrum cordatum</name>
    <dbReference type="NCBI Taxonomy" id="2364126"/>
    <lineage>
        <taxon>Eukaryota</taxon>
        <taxon>Sar</taxon>
        <taxon>Alveolata</taxon>
        <taxon>Dinophyceae</taxon>
        <taxon>Prorocentrales</taxon>
        <taxon>Prorocentraceae</taxon>
        <taxon>Prorocentrum</taxon>
    </lineage>
</organism>
<evidence type="ECO:0000313" key="3">
    <source>
        <dbReference type="Proteomes" id="UP001189429"/>
    </source>
</evidence>
<feature type="compositionally biased region" description="Basic residues" evidence="1">
    <location>
        <begin position="208"/>
        <end position="218"/>
    </location>
</feature>
<evidence type="ECO:0000313" key="2">
    <source>
        <dbReference type="EMBL" id="CAK0857202.1"/>
    </source>
</evidence>
<keyword evidence="3" id="KW-1185">Reference proteome</keyword>